<feature type="domain" description="Protein kinase" evidence="2">
    <location>
        <begin position="232"/>
        <end position="545"/>
    </location>
</feature>
<dbReference type="OrthoDB" id="1046782at2759"/>
<evidence type="ECO:0000313" key="4">
    <source>
        <dbReference type="Proteomes" id="UP000184330"/>
    </source>
</evidence>
<organism evidence="3 4">
    <name type="scientific">Phialocephala subalpina</name>
    <dbReference type="NCBI Taxonomy" id="576137"/>
    <lineage>
        <taxon>Eukaryota</taxon>
        <taxon>Fungi</taxon>
        <taxon>Dikarya</taxon>
        <taxon>Ascomycota</taxon>
        <taxon>Pezizomycotina</taxon>
        <taxon>Leotiomycetes</taxon>
        <taxon>Helotiales</taxon>
        <taxon>Mollisiaceae</taxon>
        <taxon>Phialocephala</taxon>
        <taxon>Phialocephala fortinii species complex</taxon>
    </lineage>
</organism>
<gene>
    <name evidence="3" type="ORF">PAC_02187</name>
</gene>
<name>A0A1L7WHR6_9HELO</name>
<evidence type="ECO:0000259" key="2">
    <source>
        <dbReference type="PROSITE" id="PS50011"/>
    </source>
</evidence>
<proteinExistence type="predicted"/>
<evidence type="ECO:0000256" key="1">
    <source>
        <dbReference type="SAM" id="MobiDB-lite"/>
    </source>
</evidence>
<dbReference type="InterPro" id="IPR000719">
    <property type="entry name" value="Prot_kinase_dom"/>
</dbReference>
<protein>
    <recommendedName>
        <fullName evidence="2">Protein kinase domain-containing protein</fullName>
    </recommendedName>
</protein>
<feature type="compositionally biased region" description="Basic and acidic residues" evidence="1">
    <location>
        <begin position="559"/>
        <end position="585"/>
    </location>
</feature>
<sequence>MYKPPENENAPPSPIPEVLVEGVPHRSSTFPLESPMASDDLQEIDREEHDATPLNDLLRQFKVEGANGTFWPLKRLLRILSRERVLAELKSYDTVPDPDECLNAVRPEDHHFSRPNVRTYLRTFALLLLFERGEEIGKFVDEEVSDQNLPVYCNLVENKRRRQLNVHHKAMSDKPLVCFRDWKTHEKEDFEKRQWQFLIPYLELESGKVAKHYTFDENIILPWLKRQGVSLSSTQPSGQGGGFGSVSTIKIDPSSHGFSDILQKVLLDKIDNENKFRKEMEQLRRFNGSAHPHLVTLLSTFTFLDKYHFVFPYADSTLEYYWEVIEPNPKMDIATVRWVSRQILGLVGAVAVIHDPPHLPNLTVDSKRYGRHGDIKPDNILWFRSSSDDKGILVVTDLGLSDIHREQSKSGIPRYNIAKVPGYQPPECDLGQDRWAAQVKPQVTEWFRSLHANEKCPQFIHDALKIIEEEMLIVLYIRQNRTPSKKLLRDRTPSKGLLKKFDEMYKKCINDSNSDYYLKGISIQRPERKGTMVEVDLNKDAKEAVSERKSLLPIYDPTGEMKKSPLPKDLEDMDKFPDHEYGEGT</sequence>
<dbReference type="Pfam" id="PF00069">
    <property type="entry name" value="Pkinase"/>
    <property type="match status" value="1"/>
</dbReference>
<reference evidence="3 4" key="1">
    <citation type="submission" date="2016-03" db="EMBL/GenBank/DDBJ databases">
        <authorList>
            <person name="Ploux O."/>
        </authorList>
    </citation>
    <scope>NUCLEOTIDE SEQUENCE [LARGE SCALE GENOMIC DNA]</scope>
    <source>
        <strain evidence="3 4">UAMH 11012</strain>
    </source>
</reference>
<keyword evidence="4" id="KW-1185">Reference proteome</keyword>
<feature type="region of interest" description="Disordered" evidence="1">
    <location>
        <begin position="556"/>
        <end position="585"/>
    </location>
</feature>
<dbReference type="GO" id="GO:0004674">
    <property type="term" value="F:protein serine/threonine kinase activity"/>
    <property type="evidence" value="ECO:0007669"/>
    <property type="project" value="TreeGrafter"/>
</dbReference>
<evidence type="ECO:0000313" key="3">
    <source>
        <dbReference type="EMBL" id="CZR52310.1"/>
    </source>
</evidence>
<dbReference type="AlphaFoldDB" id="A0A1L7WHR6"/>
<dbReference type="Proteomes" id="UP000184330">
    <property type="component" value="Unassembled WGS sequence"/>
</dbReference>
<dbReference type="Gene3D" id="1.10.510.10">
    <property type="entry name" value="Transferase(Phosphotransferase) domain 1"/>
    <property type="match status" value="1"/>
</dbReference>
<dbReference type="STRING" id="576137.A0A1L7WHR6"/>
<dbReference type="SMART" id="SM00220">
    <property type="entry name" value="S_TKc"/>
    <property type="match status" value="1"/>
</dbReference>
<dbReference type="EMBL" id="FJOG01000002">
    <property type="protein sequence ID" value="CZR52310.1"/>
    <property type="molecule type" value="Genomic_DNA"/>
</dbReference>
<accession>A0A1L7WHR6</accession>
<dbReference type="GO" id="GO:0005524">
    <property type="term" value="F:ATP binding"/>
    <property type="evidence" value="ECO:0007669"/>
    <property type="project" value="InterPro"/>
</dbReference>
<dbReference type="PANTHER" id="PTHR24359">
    <property type="entry name" value="SERINE/THREONINE-PROTEIN KINASE SBK1"/>
    <property type="match status" value="1"/>
</dbReference>
<dbReference type="PANTHER" id="PTHR24359:SF37">
    <property type="entry name" value="PROTEIN KINASE DOMAIN-CONTAINING PROTEIN"/>
    <property type="match status" value="1"/>
</dbReference>
<dbReference type="SUPFAM" id="SSF56112">
    <property type="entry name" value="Protein kinase-like (PK-like)"/>
    <property type="match status" value="1"/>
</dbReference>
<dbReference type="PROSITE" id="PS50011">
    <property type="entry name" value="PROTEIN_KINASE_DOM"/>
    <property type="match status" value="1"/>
</dbReference>
<dbReference type="InterPro" id="IPR011009">
    <property type="entry name" value="Kinase-like_dom_sf"/>
</dbReference>